<dbReference type="PANTHER" id="PTHR32018">
    <property type="entry name" value="RHAMNOGALACTURONATE LYASE FAMILY PROTEIN"/>
    <property type="match status" value="1"/>
</dbReference>
<keyword evidence="4" id="KW-1185">Reference proteome</keyword>
<protein>
    <submittedName>
        <fullName evidence="3">Uncharacterized protein</fullName>
    </submittedName>
</protein>
<dbReference type="AlphaFoldDB" id="A0A517KVN1"/>
<evidence type="ECO:0000259" key="1">
    <source>
        <dbReference type="Pfam" id="PF14683"/>
    </source>
</evidence>
<evidence type="ECO:0000313" key="3">
    <source>
        <dbReference type="EMBL" id="QDS67432.1"/>
    </source>
</evidence>
<dbReference type="SUPFAM" id="SSF49785">
    <property type="entry name" value="Galactose-binding domain-like"/>
    <property type="match status" value="1"/>
</dbReference>
<dbReference type="GO" id="GO:0005975">
    <property type="term" value="P:carbohydrate metabolic process"/>
    <property type="evidence" value="ECO:0007669"/>
    <property type="project" value="InterPro"/>
</dbReference>
<dbReference type="SUPFAM" id="SSF74650">
    <property type="entry name" value="Galactose mutarotase-like"/>
    <property type="match status" value="1"/>
</dbReference>
<dbReference type="GO" id="GO:0003824">
    <property type="term" value="F:catalytic activity"/>
    <property type="evidence" value="ECO:0007669"/>
    <property type="project" value="InterPro"/>
</dbReference>
<evidence type="ECO:0000313" key="4">
    <source>
        <dbReference type="Proteomes" id="UP000316270"/>
    </source>
</evidence>
<dbReference type="OrthoDB" id="186626at2759"/>
<dbReference type="InterPro" id="IPR051850">
    <property type="entry name" value="Polysacch_Lyase_4"/>
</dbReference>
<accession>A0A517KVN1</accession>
<dbReference type="PANTHER" id="PTHR32018:SF9">
    <property type="entry name" value="RHAMNOGALACTURONATE LYASE B"/>
    <property type="match status" value="1"/>
</dbReference>
<dbReference type="Gene3D" id="2.60.120.260">
    <property type="entry name" value="Galactose-binding domain-like"/>
    <property type="match status" value="1"/>
</dbReference>
<dbReference type="Pfam" id="PF14686">
    <property type="entry name" value="fn3_3"/>
    <property type="match status" value="1"/>
</dbReference>
<dbReference type="Proteomes" id="UP000316270">
    <property type="component" value="Chromosome 1"/>
</dbReference>
<feature type="domain" description="Rhamnogalacturonan lyase" evidence="1">
    <location>
        <begin position="289"/>
        <end position="399"/>
    </location>
</feature>
<dbReference type="InterPro" id="IPR008979">
    <property type="entry name" value="Galactose-bd-like_sf"/>
</dbReference>
<dbReference type="Pfam" id="PF14683">
    <property type="entry name" value="CBM-like"/>
    <property type="match status" value="1"/>
</dbReference>
<dbReference type="CDD" id="cd10316">
    <property type="entry name" value="RGL4_M"/>
    <property type="match status" value="1"/>
</dbReference>
<proteinExistence type="predicted"/>
<dbReference type="EMBL" id="CP042185">
    <property type="protein sequence ID" value="QDS67432.1"/>
    <property type="molecule type" value="Genomic_DNA"/>
</dbReference>
<evidence type="ECO:0000259" key="2">
    <source>
        <dbReference type="Pfam" id="PF14686"/>
    </source>
</evidence>
<feature type="domain" description="Rhamnogalacturonan lyase" evidence="2">
    <location>
        <begin position="205"/>
        <end position="278"/>
    </location>
</feature>
<dbReference type="Gene3D" id="2.60.40.1120">
    <property type="entry name" value="Carboxypeptidase-like, regulatory domain"/>
    <property type="match status" value="1"/>
</dbReference>
<dbReference type="InterPro" id="IPR011013">
    <property type="entry name" value="Gal_mutarotase_sf_dom"/>
</dbReference>
<dbReference type="GO" id="GO:0030246">
    <property type="term" value="F:carbohydrate binding"/>
    <property type="evidence" value="ECO:0007669"/>
    <property type="project" value="InterPro"/>
</dbReference>
<dbReference type="InterPro" id="IPR029413">
    <property type="entry name" value="RG-lyase_II"/>
</dbReference>
<dbReference type="InterPro" id="IPR029411">
    <property type="entry name" value="RG-lyase_III"/>
</dbReference>
<organism evidence="3 4">
    <name type="scientific">Venturia effusa</name>
    <dbReference type="NCBI Taxonomy" id="50376"/>
    <lineage>
        <taxon>Eukaryota</taxon>
        <taxon>Fungi</taxon>
        <taxon>Dikarya</taxon>
        <taxon>Ascomycota</taxon>
        <taxon>Pezizomycotina</taxon>
        <taxon>Dothideomycetes</taxon>
        <taxon>Pleosporomycetidae</taxon>
        <taxon>Venturiales</taxon>
        <taxon>Venturiaceae</taxon>
        <taxon>Venturia</taxon>
    </lineage>
</organism>
<reference evidence="3 4" key="1">
    <citation type="submission" date="2019-07" db="EMBL/GenBank/DDBJ databases">
        <title>Finished genome of Venturia effusa.</title>
        <authorList>
            <person name="Young C.A."/>
            <person name="Cox M.P."/>
            <person name="Ganley A.R.D."/>
            <person name="David W.J."/>
        </authorList>
    </citation>
    <scope>NUCLEOTIDE SEQUENCE [LARGE SCALE GENOMIC DNA]</scope>
    <source>
        <strain evidence="4">albino</strain>
    </source>
</reference>
<dbReference type="STRING" id="50376.A0A517KVN1"/>
<gene>
    <name evidence="3" type="ORF">FKW77_000300</name>
</gene>
<name>A0A517KVN1_9PEZI</name>
<sequence length="985" mass="110399">MSVNDELTVPLPRKSTWATAKVVQDATWDLSAAKDDPFVVEFNDYFTKYSFAEALDEHNVHGLFGQTQESNGTRAGTLYNRKDQTRGETWGAWLVRNSKDTYYGGPRRTDLTVDGIVYNYQVSQHSGGNVPNITAGFDRTFGPAYFYFNHGAWNSTVYDLRHDAEQYSSPTWNLPFYEAIAPSVPGYVAPSKRITFKARILLPQSAEKAVVTLSANGRDFQDNADRPNDYQYWAPVAKATGEVSIPMVVPGKYRMTIQARGVFGEFIQDDVNIDDETTVSWEEESAGRELWRIGIPDRSAGEFRHGFARDRLHSLHPQEYRIFWRAYDYIKDFPNGVHFKIGESTEAEDWNYAHWDQFNSINTSDWKISWHQNGEQAGSEATLTVQLAAAKLGNANATITQEALPCTMVIRLGVRAQEAHVTAITRLSISILSVCLLPQAIIIATALIILKWIRTAILCPVPKALGRRRKRILVTGGDLPSILAMSRALEAAGHDVYVIDYERAPFSSPLRISNAITKFVALPAAKLSPSATAIRASFSRLRSIVNISLDTSQKQPLVNLLAAILQLIEHQKMDLWIPIKDNGLKTILQTKEIVTKHSTCQVYGPDVEAIRLAQDQAHFSRYVDHLEHDIRCPVAAVVRTRAEIHRILSKDSTGQNYVLERRILPLKLQQLPSEPRMIEPDLDSRIHQTPTDLVDQRYTLPLSSQNETYSSVAALKISREQPWLMQQVIEGTPVTVSALVIKNIVSTFTASISQKDIVMPSIQPYKIDGSVTDEWRNRTSWQQSDHARNLDPKSVTVQMLLDFTQRFSHQLPPSTDAQLNLRFILSESASSGAIVQRIWAIGCDFEISSLLIERSHVFGQLGLVGAAYGCAANGGPTLLSASATPFNDRDLFAIYSLPAAVYYNVFLPVVKVLLRQAPFTTVLTGLASFLYQMAFGREELLSSKDPLPWLWKWFVQLPVENAADLCEVIIGILAACLDQREAIWR</sequence>